<evidence type="ECO:0000256" key="1">
    <source>
        <dbReference type="SAM" id="Phobius"/>
    </source>
</evidence>
<dbReference type="EMBL" id="MFJV01000001">
    <property type="protein sequence ID" value="OGG24199.1"/>
    <property type="molecule type" value="Genomic_DNA"/>
</dbReference>
<keyword evidence="1" id="KW-0472">Membrane</keyword>
<keyword evidence="1" id="KW-0812">Transmembrane</keyword>
<name>A0A1F6AHH2_9BACT</name>
<organism evidence="2 3">
    <name type="scientific">Candidatus Gottesmanbacteria bacterium RIFCSPLOWO2_01_FULL_43_11b</name>
    <dbReference type="NCBI Taxonomy" id="1798392"/>
    <lineage>
        <taxon>Bacteria</taxon>
        <taxon>Candidatus Gottesmaniibacteriota</taxon>
    </lineage>
</organism>
<accession>A0A1F6AHH2</accession>
<evidence type="ECO:0000313" key="2">
    <source>
        <dbReference type="EMBL" id="OGG24199.1"/>
    </source>
</evidence>
<feature type="transmembrane region" description="Helical" evidence="1">
    <location>
        <begin position="7"/>
        <end position="24"/>
    </location>
</feature>
<proteinExistence type="predicted"/>
<keyword evidence="1" id="KW-1133">Transmembrane helix</keyword>
<gene>
    <name evidence="2" type="ORF">A3A79_03355</name>
</gene>
<sequence>MDNERDLLLISLFTLFTVSFWIFFELIKTTKTSTVPATVSKILVPLSPTLETDVFESLEKRSL</sequence>
<dbReference type="Proteomes" id="UP000178759">
    <property type="component" value="Unassembled WGS sequence"/>
</dbReference>
<evidence type="ECO:0000313" key="3">
    <source>
        <dbReference type="Proteomes" id="UP000178759"/>
    </source>
</evidence>
<protein>
    <submittedName>
        <fullName evidence="2">Uncharacterized protein</fullName>
    </submittedName>
</protein>
<comment type="caution">
    <text evidence="2">The sequence shown here is derived from an EMBL/GenBank/DDBJ whole genome shotgun (WGS) entry which is preliminary data.</text>
</comment>
<dbReference type="AlphaFoldDB" id="A0A1F6AHH2"/>
<dbReference type="STRING" id="1798392.A3A79_03355"/>
<reference evidence="2 3" key="1">
    <citation type="journal article" date="2016" name="Nat. Commun.">
        <title>Thousands of microbial genomes shed light on interconnected biogeochemical processes in an aquifer system.</title>
        <authorList>
            <person name="Anantharaman K."/>
            <person name="Brown C.T."/>
            <person name="Hug L.A."/>
            <person name="Sharon I."/>
            <person name="Castelle C.J."/>
            <person name="Probst A.J."/>
            <person name="Thomas B.C."/>
            <person name="Singh A."/>
            <person name="Wilkins M.J."/>
            <person name="Karaoz U."/>
            <person name="Brodie E.L."/>
            <person name="Williams K.H."/>
            <person name="Hubbard S.S."/>
            <person name="Banfield J.F."/>
        </authorList>
    </citation>
    <scope>NUCLEOTIDE SEQUENCE [LARGE SCALE GENOMIC DNA]</scope>
</reference>